<evidence type="ECO:0000259" key="10">
    <source>
        <dbReference type="Pfam" id="PF00155"/>
    </source>
</evidence>
<dbReference type="GO" id="GO:0048472">
    <property type="term" value="F:threonine-phosphate decarboxylase activity"/>
    <property type="evidence" value="ECO:0007669"/>
    <property type="project" value="UniProtKB-EC"/>
</dbReference>
<dbReference type="EC" id="4.1.1.81" evidence="4"/>
<comment type="caution">
    <text evidence="11">The sequence shown here is derived from an EMBL/GenBank/DDBJ whole genome shotgun (WGS) entry which is preliminary data.</text>
</comment>
<evidence type="ECO:0000256" key="1">
    <source>
        <dbReference type="ARBA" id="ARBA00001933"/>
    </source>
</evidence>
<comment type="pathway">
    <text evidence="3">Cofactor biosynthesis; adenosylcobalamin biosynthesis.</text>
</comment>
<gene>
    <name evidence="11" type="primary">cobD</name>
    <name evidence="11" type="ORF">NC992_01620</name>
</gene>
<evidence type="ECO:0000256" key="6">
    <source>
        <dbReference type="ARBA" id="ARBA00022898"/>
    </source>
</evidence>
<keyword evidence="5" id="KW-0169">Cobalamin biosynthesis</keyword>
<evidence type="ECO:0000256" key="8">
    <source>
        <dbReference type="ARBA" id="ARBA00029996"/>
    </source>
</evidence>
<dbReference type="InterPro" id="IPR015421">
    <property type="entry name" value="PyrdxlP-dep_Trfase_major"/>
</dbReference>
<dbReference type="Proteomes" id="UP001482513">
    <property type="component" value="Unassembled WGS sequence"/>
</dbReference>
<evidence type="ECO:0000313" key="12">
    <source>
        <dbReference type="Proteomes" id="UP001482513"/>
    </source>
</evidence>
<comment type="catalytic activity">
    <reaction evidence="9">
        <text>O-phospho-L-threonine + H(+) = (R)-1-aminopropan-2-yl phosphate + CO2</text>
        <dbReference type="Rhea" id="RHEA:11492"/>
        <dbReference type="ChEBI" id="CHEBI:15378"/>
        <dbReference type="ChEBI" id="CHEBI:16526"/>
        <dbReference type="ChEBI" id="CHEBI:58563"/>
        <dbReference type="ChEBI" id="CHEBI:58675"/>
        <dbReference type="EC" id="4.1.1.81"/>
    </reaction>
</comment>
<dbReference type="PANTHER" id="PTHR42885:SF1">
    <property type="entry name" value="THREONINE-PHOSPHATE DECARBOXYLASE"/>
    <property type="match status" value="1"/>
</dbReference>
<keyword evidence="7 11" id="KW-0456">Lyase</keyword>
<comment type="function">
    <text evidence="2">Decarboxylates L-threonine-O-3-phosphate to yield (R)-1-amino-2-propanol O-2-phosphate, the precursor for the linkage between the nucleotide loop and the corrin ring in cobalamin.</text>
</comment>
<sequence length="371" mass="40342">MTFIPSAPTASIRPVHGGNLVWAAAIANCSPDSLIDFSASINPLGPPESVVLAMAEALGQLRHYPDPDYVALRRALASYHQVPADWVLPGNGAAELLTWAARDLAEGPAAVGCHLLTPAFGDYGRALSAFGVPIQPWPLSLEEIAEHGTVQSAISWPNAESAGILINNPHNPTGRLFSIDSLKPLLDRAGAVIVDEAFMDFLPPDEQQSLVGELDRYSNLVVLRSLTKFYTLPGLRIGYALGHPDRLRRWQRWRDPWPVNALAAAAAIAAVQDKSFQTRTWDWLPPVRTALLEGLQAIPELRPLVGAANFLLVKTTIPAPILQEKLLRSHHVLIRDCLSFPELGADYFRVAVRTADENERLLTALGQAVAV</sequence>
<evidence type="ECO:0000256" key="2">
    <source>
        <dbReference type="ARBA" id="ARBA00003444"/>
    </source>
</evidence>
<dbReference type="CDD" id="cd00609">
    <property type="entry name" value="AAT_like"/>
    <property type="match status" value="1"/>
</dbReference>
<organism evidence="11 12">
    <name type="scientific">Leptolyngbya subtilissima DQ-A4</name>
    <dbReference type="NCBI Taxonomy" id="2933933"/>
    <lineage>
        <taxon>Bacteria</taxon>
        <taxon>Bacillati</taxon>
        <taxon>Cyanobacteriota</taxon>
        <taxon>Cyanophyceae</taxon>
        <taxon>Leptolyngbyales</taxon>
        <taxon>Leptolyngbyaceae</taxon>
        <taxon>Leptolyngbya group</taxon>
        <taxon>Leptolyngbya</taxon>
    </lineage>
</organism>
<dbReference type="SUPFAM" id="SSF53383">
    <property type="entry name" value="PLP-dependent transferases"/>
    <property type="match status" value="1"/>
</dbReference>
<dbReference type="RefSeq" id="WP_199325716.1">
    <property type="nucleotide sequence ID" value="NZ_JAMPKX010000001.1"/>
</dbReference>
<protein>
    <recommendedName>
        <fullName evidence="4">threonine-phosphate decarboxylase</fullName>
        <ecNumber evidence="4">4.1.1.81</ecNumber>
    </recommendedName>
    <alternativeName>
        <fullName evidence="8">L-threonine-O-3-phosphate decarboxylase</fullName>
    </alternativeName>
</protein>
<evidence type="ECO:0000256" key="5">
    <source>
        <dbReference type="ARBA" id="ARBA00022573"/>
    </source>
</evidence>
<dbReference type="InterPro" id="IPR015422">
    <property type="entry name" value="PyrdxlP-dep_Trfase_small"/>
</dbReference>
<accession>A0ABV0JZE2</accession>
<dbReference type="Pfam" id="PF00155">
    <property type="entry name" value="Aminotran_1_2"/>
    <property type="match status" value="1"/>
</dbReference>
<dbReference type="Gene3D" id="3.40.640.10">
    <property type="entry name" value="Type I PLP-dependent aspartate aminotransferase-like (Major domain)"/>
    <property type="match status" value="1"/>
</dbReference>
<dbReference type="EMBL" id="JAMPKX010000001">
    <property type="protein sequence ID" value="MEP0945560.1"/>
    <property type="molecule type" value="Genomic_DNA"/>
</dbReference>
<feature type="domain" description="Aminotransferase class I/classII large" evidence="10">
    <location>
        <begin position="34"/>
        <end position="365"/>
    </location>
</feature>
<dbReference type="Gene3D" id="3.90.1150.10">
    <property type="entry name" value="Aspartate Aminotransferase, domain 1"/>
    <property type="match status" value="1"/>
</dbReference>
<dbReference type="InterPro" id="IPR015424">
    <property type="entry name" value="PyrdxlP-dep_Trfase"/>
</dbReference>
<name>A0ABV0JZE2_9CYAN</name>
<comment type="cofactor">
    <cofactor evidence="1">
        <name>pyridoxal 5'-phosphate</name>
        <dbReference type="ChEBI" id="CHEBI:597326"/>
    </cofactor>
</comment>
<evidence type="ECO:0000256" key="4">
    <source>
        <dbReference type="ARBA" id="ARBA00012285"/>
    </source>
</evidence>
<keyword evidence="6" id="KW-0663">Pyridoxal phosphate</keyword>
<dbReference type="InterPro" id="IPR004839">
    <property type="entry name" value="Aminotransferase_I/II_large"/>
</dbReference>
<dbReference type="NCBIfam" id="TIGR01140">
    <property type="entry name" value="L_thr_O3P_dcar"/>
    <property type="match status" value="1"/>
</dbReference>
<proteinExistence type="predicted"/>
<dbReference type="InterPro" id="IPR005860">
    <property type="entry name" value="CobD"/>
</dbReference>
<evidence type="ECO:0000256" key="3">
    <source>
        <dbReference type="ARBA" id="ARBA00004953"/>
    </source>
</evidence>
<dbReference type="PANTHER" id="PTHR42885">
    <property type="entry name" value="HISTIDINOL-PHOSPHATE AMINOTRANSFERASE-RELATED"/>
    <property type="match status" value="1"/>
</dbReference>
<evidence type="ECO:0000256" key="9">
    <source>
        <dbReference type="ARBA" id="ARBA00048531"/>
    </source>
</evidence>
<evidence type="ECO:0000313" key="11">
    <source>
        <dbReference type="EMBL" id="MEP0945560.1"/>
    </source>
</evidence>
<evidence type="ECO:0000256" key="7">
    <source>
        <dbReference type="ARBA" id="ARBA00023239"/>
    </source>
</evidence>
<reference evidence="11 12" key="1">
    <citation type="submission" date="2022-04" db="EMBL/GenBank/DDBJ databases">
        <title>Positive selection, recombination, and allopatry shape intraspecific diversity of widespread and dominant cyanobacteria.</title>
        <authorList>
            <person name="Wei J."/>
            <person name="Shu W."/>
            <person name="Hu C."/>
        </authorList>
    </citation>
    <scope>NUCLEOTIDE SEQUENCE [LARGE SCALE GENOMIC DNA]</scope>
    <source>
        <strain evidence="11 12">DQ-A4</strain>
    </source>
</reference>
<keyword evidence="12" id="KW-1185">Reference proteome</keyword>